<reference evidence="4" key="1">
    <citation type="submission" date="2024-06" db="EMBL/GenBank/DDBJ databases">
        <title>Multi-omics analyses provide insights into the biosynthesis of the anticancer antibiotic pleurotin in Hohenbuehelia grisea.</title>
        <authorList>
            <person name="Weaver J.A."/>
            <person name="Alberti F."/>
        </authorList>
    </citation>
    <scope>NUCLEOTIDE SEQUENCE [LARGE SCALE GENOMIC DNA]</scope>
    <source>
        <strain evidence="4">T-177</strain>
    </source>
</reference>
<evidence type="ECO:0000313" key="4">
    <source>
        <dbReference type="Proteomes" id="UP001556367"/>
    </source>
</evidence>
<evidence type="ECO:0000259" key="2">
    <source>
        <dbReference type="Pfam" id="PF13847"/>
    </source>
</evidence>
<proteinExistence type="predicted"/>
<dbReference type="CDD" id="cd02440">
    <property type="entry name" value="AdoMet_MTases"/>
    <property type="match status" value="1"/>
</dbReference>
<accession>A0ABR3JAW4</accession>
<protein>
    <recommendedName>
        <fullName evidence="2">Methyltransferase domain-containing protein</fullName>
    </recommendedName>
</protein>
<evidence type="ECO:0000256" key="1">
    <source>
        <dbReference type="SAM" id="MobiDB-lite"/>
    </source>
</evidence>
<dbReference type="InterPro" id="IPR025714">
    <property type="entry name" value="Methyltranfer_dom"/>
</dbReference>
<feature type="compositionally biased region" description="Polar residues" evidence="1">
    <location>
        <begin position="1"/>
        <end position="19"/>
    </location>
</feature>
<dbReference type="InterPro" id="IPR029063">
    <property type="entry name" value="SAM-dependent_MTases_sf"/>
</dbReference>
<dbReference type="Proteomes" id="UP001556367">
    <property type="component" value="Unassembled WGS sequence"/>
</dbReference>
<evidence type="ECO:0000313" key="3">
    <source>
        <dbReference type="EMBL" id="KAL0952635.1"/>
    </source>
</evidence>
<dbReference type="Gene3D" id="3.40.50.150">
    <property type="entry name" value="Vaccinia Virus protein VP39"/>
    <property type="match status" value="1"/>
</dbReference>
<feature type="domain" description="Methyltransferase" evidence="2">
    <location>
        <begin position="121"/>
        <end position="246"/>
    </location>
</feature>
<keyword evidence="4" id="KW-1185">Reference proteome</keyword>
<name>A0ABR3JAW4_9AGAR</name>
<gene>
    <name evidence="3" type="ORF">HGRIS_006881</name>
</gene>
<dbReference type="SUPFAM" id="SSF53335">
    <property type="entry name" value="S-adenosyl-L-methionine-dependent methyltransferases"/>
    <property type="match status" value="1"/>
</dbReference>
<comment type="caution">
    <text evidence="3">The sequence shown here is derived from an EMBL/GenBank/DDBJ whole genome shotgun (WGS) entry which is preliminary data.</text>
</comment>
<feature type="region of interest" description="Disordered" evidence="1">
    <location>
        <begin position="1"/>
        <end position="40"/>
    </location>
</feature>
<sequence length="372" mass="41362">MTSNNINLTGPHAQASSGEPPQDSLGNAEDDEDDPAAYSDLDDNMSALTELNEDEFPSYFAERDGRLFHSHGSSPYPLPVDGHEQQRLDAQHVALQRMLGGNYFGPVPAVLAPDANRQRLVLDLGSGTGKWVLEMANEFPHVSFHGLDIVPIATRYPPNNVFFEVQDMNEPWRWGDATVDIVHARSISMAVRSTPNGPRTVPHTTKQVHDFAEIARKVARVLRPGGLFLSCEWVRGVLVHPNLPYDVATYIPAISRFFDMVKDTLDRLRGIECLAGQVPQYLHDTGAFGEIMTREECIPLGPWASDDAPHVVQTGRIMRASFVRYAEALRPLLMEAGCTPDFLNSLFAEMKHELRVKEGLVCNIHAVFARKV</sequence>
<dbReference type="PANTHER" id="PTHR43591:SF110">
    <property type="entry name" value="RHODANESE DOMAIN-CONTAINING PROTEIN"/>
    <property type="match status" value="1"/>
</dbReference>
<feature type="compositionally biased region" description="Acidic residues" evidence="1">
    <location>
        <begin position="28"/>
        <end position="40"/>
    </location>
</feature>
<dbReference type="Pfam" id="PF13847">
    <property type="entry name" value="Methyltransf_31"/>
    <property type="match status" value="1"/>
</dbReference>
<dbReference type="PANTHER" id="PTHR43591">
    <property type="entry name" value="METHYLTRANSFERASE"/>
    <property type="match status" value="1"/>
</dbReference>
<dbReference type="EMBL" id="JASNQZ010000010">
    <property type="protein sequence ID" value="KAL0952635.1"/>
    <property type="molecule type" value="Genomic_DNA"/>
</dbReference>
<organism evidence="3 4">
    <name type="scientific">Hohenbuehelia grisea</name>
    <dbReference type="NCBI Taxonomy" id="104357"/>
    <lineage>
        <taxon>Eukaryota</taxon>
        <taxon>Fungi</taxon>
        <taxon>Dikarya</taxon>
        <taxon>Basidiomycota</taxon>
        <taxon>Agaricomycotina</taxon>
        <taxon>Agaricomycetes</taxon>
        <taxon>Agaricomycetidae</taxon>
        <taxon>Agaricales</taxon>
        <taxon>Pleurotineae</taxon>
        <taxon>Pleurotaceae</taxon>
        <taxon>Hohenbuehelia</taxon>
    </lineage>
</organism>